<dbReference type="RefSeq" id="WP_250932099.1">
    <property type="nucleotide sequence ID" value="NZ_JAMQBK010000081.1"/>
</dbReference>
<dbReference type="InterPro" id="IPR018247">
    <property type="entry name" value="EF_Hand_1_Ca_BS"/>
</dbReference>
<organism evidence="4 5">
    <name type="scientific">Aporhodopirellula aestuarii</name>
    <dbReference type="NCBI Taxonomy" id="2950107"/>
    <lineage>
        <taxon>Bacteria</taxon>
        <taxon>Pseudomonadati</taxon>
        <taxon>Planctomycetota</taxon>
        <taxon>Planctomycetia</taxon>
        <taxon>Pirellulales</taxon>
        <taxon>Pirellulaceae</taxon>
        <taxon>Aporhodopirellula</taxon>
    </lineage>
</organism>
<feature type="signal peptide" evidence="2">
    <location>
        <begin position="1"/>
        <end position="28"/>
    </location>
</feature>
<dbReference type="PROSITE" id="PS50222">
    <property type="entry name" value="EF_HAND_2"/>
    <property type="match status" value="1"/>
</dbReference>
<keyword evidence="5" id="KW-1185">Reference proteome</keyword>
<feature type="compositionally biased region" description="Basic and acidic residues" evidence="1">
    <location>
        <begin position="170"/>
        <end position="179"/>
    </location>
</feature>
<proteinExistence type="predicted"/>
<evidence type="ECO:0000313" key="4">
    <source>
        <dbReference type="EMBL" id="MCM2374209.1"/>
    </source>
</evidence>
<feature type="compositionally biased region" description="Gly residues" evidence="1">
    <location>
        <begin position="35"/>
        <end position="45"/>
    </location>
</feature>
<dbReference type="Gene3D" id="1.10.238.10">
    <property type="entry name" value="EF-hand"/>
    <property type="match status" value="1"/>
</dbReference>
<dbReference type="PROSITE" id="PS00018">
    <property type="entry name" value="EF_HAND_1"/>
    <property type="match status" value="1"/>
</dbReference>
<dbReference type="SUPFAM" id="SSF47473">
    <property type="entry name" value="EF-hand"/>
    <property type="match status" value="1"/>
</dbReference>
<reference evidence="4 5" key="1">
    <citation type="journal article" date="2022" name="Syst. Appl. Microbiol.">
        <title>Rhodopirellula aestuarii sp. nov., a novel member of the genus Rhodopirellula isolated from brackish sediments collected in the Tagus River estuary, Portugal.</title>
        <authorList>
            <person name="Vitorino I.R."/>
            <person name="Klimek D."/>
            <person name="Calusinska M."/>
            <person name="Lobo-da-Cunha A."/>
            <person name="Vasconcelos V."/>
            <person name="Lage O.M."/>
        </authorList>
    </citation>
    <scope>NUCLEOTIDE SEQUENCE [LARGE SCALE GENOMIC DNA]</scope>
    <source>
        <strain evidence="4 5">ICT_H3.1</strain>
    </source>
</reference>
<gene>
    <name evidence="4" type="ORF">NB063_26635</name>
</gene>
<keyword evidence="2" id="KW-0732">Signal</keyword>
<evidence type="ECO:0000256" key="1">
    <source>
        <dbReference type="SAM" id="MobiDB-lite"/>
    </source>
</evidence>
<evidence type="ECO:0000259" key="3">
    <source>
        <dbReference type="PROSITE" id="PS50222"/>
    </source>
</evidence>
<sequence length="186" mass="19519">MNRRLQLIANFGIALSASLLSGTSYLLAQPPGRGGPPGMNQGGGPPTEMIIQLFTQADANGDGCVTKAELTAVLQYQGRANQYGRGGPPPQGGNGGPPNQQMNPPPQDGGQHGPPPQPGQILPEPVAESLNLSTKQTRQLAALQADVDKRLAAILTDEQEDQLENSHPPQHPDHGEEAGGRPQRPQ</sequence>
<feature type="region of interest" description="Disordered" evidence="1">
    <location>
        <begin position="28"/>
        <end position="47"/>
    </location>
</feature>
<dbReference type="EMBL" id="JAMQBK010000081">
    <property type="protein sequence ID" value="MCM2374209.1"/>
    <property type="molecule type" value="Genomic_DNA"/>
</dbReference>
<evidence type="ECO:0000313" key="5">
    <source>
        <dbReference type="Proteomes" id="UP001202961"/>
    </source>
</evidence>
<name>A0ABT0UB25_9BACT</name>
<protein>
    <submittedName>
        <fullName evidence="4">EF-hand domain-containing protein</fullName>
    </submittedName>
</protein>
<comment type="caution">
    <text evidence="4">The sequence shown here is derived from an EMBL/GenBank/DDBJ whole genome shotgun (WGS) entry which is preliminary data.</text>
</comment>
<feature type="compositionally biased region" description="Pro residues" evidence="1">
    <location>
        <begin position="103"/>
        <end position="118"/>
    </location>
</feature>
<feature type="region of interest" description="Disordered" evidence="1">
    <location>
        <begin position="80"/>
        <end position="138"/>
    </location>
</feature>
<evidence type="ECO:0000256" key="2">
    <source>
        <dbReference type="SAM" id="SignalP"/>
    </source>
</evidence>
<dbReference type="InterPro" id="IPR002048">
    <property type="entry name" value="EF_hand_dom"/>
</dbReference>
<feature type="chain" id="PRO_5046746127" evidence="2">
    <location>
        <begin position="29"/>
        <end position="186"/>
    </location>
</feature>
<accession>A0ABT0UB25</accession>
<dbReference type="Proteomes" id="UP001202961">
    <property type="component" value="Unassembled WGS sequence"/>
</dbReference>
<feature type="region of interest" description="Disordered" evidence="1">
    <location>
        <begin position="153"/>
        <end position="186"/>
    </location>
</feature>
<feature type="domain" description="EF-hand" evidence="3">
    <location>
        <begin position="45"/>
        <end position="80"/>
    </location>
</feature>
<dbReference type="InterPro" id="IPR011992">
    <property type="entry name" value="EF-hand-dom_pair"/>
</dbReference>